<accession>A0ACC3YGV3</accession>
<dbReference type="Proteomes" id="UP000805649">
    <property type="component" value="Unassembled WGS sequence"/>
</dbReference>
<reference evidence="1 2" key="1">
    <citation type="journal article" date="2020" name="Phytopathology">
        <title>Genome Sequence Resources of Colletotrichum truncatum, C. plurivorum, C. musicola, and C. sojae: Four Species Pathogenic to Soybean (Glycine max).</title>
        <authorList>
            <person name="Rogerio F."/>
            <person name="Boufleur T.R."/>
            <person name="Ciampi-Guillardi M."/>
            <person name="Sukno S.A."/>
            <person name="Thon M.R."/>
            <person name="Massola Junior N.S."/>
            <person name="Baroncelli R."/>
        </authorList>
    </citation>
    <scope>NUCLEOTIDE SEQUENCE [LARGE SCALE GENOMIC DNA]</scope>
    <source>
        <strain evidence="1 2">CMES1059</strain>
    </source>
</reference>
<proteinExistence type="predicted"/>
<keyword evidence="2" id="KW-1185">Reference proteome</keyword>
<gene>
    <name evidence="1" type="ORF">CTRU02_213863</name>
</gene>
<protein>
    <submittedName>
        <fullName evidence="1">Uncharacterized protein</fullName>
    </submittedName>
</protein>
<evidence type="ECO:0000313" key="1">
    <source>
        <dbReference type="EMBL" id="KAL0931128.1"/>
    </source>
</evidence>
<comment type="caution">
    <text evidence="1">The sequence shown here is derived from an EMBL/GenBank/DDBJ whole genome shotgun (WGS) entry which is preliminary data.</text>
</comment>
<sequence>MSLVMTSRKRERRSKRHQLSAKGGRVTRCGWSERRYTQGQDGDH</sequence>
<evidence type="ECO:0000313" key="2">
    <source>
        <dbReference type="Proteomes" id="UP000805649"/>
    </source>
</evidence>
<dbReference type="EMBL" id="VUJX02000010">
    <property type="protein sequence ID" value="KAL0931128.1"/>
    <property type="molecule type" value="Genomic_DNA"/>
</dbReference>
<organism evidence="1 2">
    <name type="scientific">Colletotrichum truncatum</name>
    <name type="common">Anthracnose fungus</name>
    <name type="synonym">Colletotrichum capsici</name>
    <dbReference type="NCBI Taxonomy" id="5467"/>
    <lineage>
        <taxon>Eukaryota</taxon>
        <taxon>Fungi</taxon>
        <taxon>Dikarya</taxon>
        <taxon>Ascomycota</taxon>
        <taxon>Pezizomycotina</taxon>
        <taxon>Sordariomycetes</taxon>
        <taxon>Hypocreomycetidae</taxon>
        <taxon>Glomerellales</taxon>
        <taxon>Glomerellaceae</taxon>
        <taxon>Colletotrichum</taxon>
        <taxon>Colletotrichum truncatum species complex</taxon>
    </lineage>
</organism>
<name>A0ACC3YGV3_COLTU</name>